<name>A0A1J0GH24_9CLOT</name>
<dbReference type="EMBL" id="CP015756">
    <property type="protein sequence ID" value="APC40621.1"/>
    <property type="molecule type" value="Genomic_DNA"/>
</dbReference>
<evidence type="ECO:0008006" key="3">
    <source>
        <dbReference type="Google" id="ProtNLM"/>
    </source>
</evidence>
<reference evidence="2" key="1">
    <citation type="journal article" date="2016" name="Front. Microbiol.">
        <title>Complete Genome Sequence of Clostridium estertheticum DSM 8809, a Microbe Identified in Spoiled Vacuum Packed Beef.</title>
        <authorList>
            <person name="Yu Z."/>
            <person name="Gunn L."/>
            <person name="Brennan E."/>
            <person name="Reid R."/>
            <person name="Wall P.G."/>
            <person name="Gaora O.P."/>
            <person name="Hurley D."/>
            <person name="Bolton D."/>
            <person name="Fanning S."/>
        </authorList>
    </citation>
    <scope>NUCLEOTIDE SEQUENCE [LARGE SCALE GENOMIC DNA]</scope>
    <source>
        <strain evidence="2">DSM 8809</strain>
    </source>
</reference>
<dbReference type="OrthoDB" id="9907622at2"/>
<protein>
    <recommendedName>
        <fullName evidence="3">PA14 domain-containing protein</fullName>
    </recommendedName>
</protein>
<accession>A0A1J0GH24</accession>
<dbReference type="KEGG" id="ceu:A7L45_11340"/>
<proteinExistence type="predicted"/>
<dbReference type="Proteomes" id="UP000182569">
    <property type="component" value="Chromosome"/>
</dbReference>
<gene>
    <name evidence="1" type="ORF">A7L45_11340</name>
</gene>
<evidence type="ECO:0000313" key="1">
    <source>
        <dbReference type="EMBL" id="APC40621.1"/>
    </source>
</evidence>
<dbReference type="RefSeq" id="WP_071612911.1">
    <property type="nucleotide sequence ID" value="NZ_CP015756.1"/>
</dbReference>
<keyword evidence="2" id="KW-1185">Reference proteome</keyword>
<organism evidence="1 2">
    <name type="scientific">Clostridium estertheticum subsp. estertheticum</name>
    <dbReference type="NCBI Taxonomy" id="1552"/>
    <lineage>
        <taxon>Bacteria</taxon>
        <taxon>Bacillati</taxon>
        <taxon>Bacillota</taxon>
        <taxon>Clostridia</taxon>
        <taxon>Eubacteriales</taxon>
        <taxon>Clostridiaceae</taxon>
        <taxon>Clostridium</taxon>
    </lineage>
</organism>
<evidence type="ECO:0000313" key="2">
    <source>
        <dbReference type="Proteomes" id="UP000182569"/>
    </source>
</evidence>
<sequence>MHRSINNVKNENIGYSEEAITNTTNNIQQDFKINIHNGKGFYETGTNNSFWSSLIITAKIFQPQNGVWDIVIRDKSKRNLVVYENHNVVHDKEISFKYKTGLKVNLIIEATWTQTKDTTLCGEISINY</sequence>
<dbReference type="AlphaFoldDB" id="A0A1J0GH24"/>